<proteinExistence type="predicted"/>
<dbReference type="SUPFAM" id="SSF50156">
    <property type="entry name" value="PDZ domain-like"/>
    <property type="match status" value="1"/>
</dbReference>
<feature type="region of interest" description="Disordered" evidence="1">
    <location>
        <begin position="116"/>
        <end position="139"/>
    </location>
</feature>
<feature type="domain" description="PDZ" evidence="2">
    <location>
        <begin position="3"/>
        <end position="35"/>
    </location>
</feature>
<dbReference type="PANTHER" id="PTHR31327">
    <property type="entry name" value="SPERM MEIOSIS PDZ DOMAIN CONTAINING PROTEINS-RELATED"/>
    <property type="match status" value="1"/>
</dbReference>
<evidence type="ECO:0000313" key="4">
    <source>
        <dbReference type="Proteomes" id="UP001608902"/>
    </source>
</evidence>
<dbReference type="AlphaFoldDB" id="A0ABD6EAR1"/>
<sequence length="159" mass="17946">MNRVLVSRVDEGSLAASSLQVHDRICDINGTAVSDKDVCRNLLVRSLQKQRYVTMVIERPVSPEAIEWSKNALVASLMQPPSVAMASDVREIAARQAQKMLHNKGQVKKQVGIMKYRGRRSSDRENSSPGHRVRIRDEERKEVLIASDTVGRKLKKVRE</sequence>
<protein>
    <recommendedName>
        <fullName evidence="2">PDZ domain-containing protein</fullName>
    </recommendedName>
</protein>
<organism evidence="3 4">
    <name type="scientific">Gnathostoma spinigerum</name>
    <dbReference type="NCBI Taxonomy" id="75299"/>
    <lineage>
        <taxon>Eukaryota</taxon>
        <taxon>Metazoa</taxon>
        <taxon>Ecdysozoa</taxon>
        <taxon>Nematoda</taxon>
        <taxon>Chromadorea</taxon>
        <taxon>Rhabditida</taxon>
        <taxon>Spirurina</taxon>
        <taxon>Gnathostomatomorpha</taxon>
        <taxon>Gnathostomatoidea</taxon>
        <taxon>Gnathostomatidae</taxon>
        <taxon>Gnathostoma</taxon>
    </lineage>
</organism>
<comment type="caution">
    <text evidence="3">The sequence shown here is derived from an EMBL/GenBank/DDBJ whole genome shotgun (WGS) entry which is preliminary data.</text>
</comment>
<accession>A0ABD6EAR1</accession>
<evidence type="ECO:0000259" key="2">
    <source>
        <dbReference type="Pfam" id="PF00595"/>
    </source>
</evidence>
<evidence type="ECO:0000313" key="3">
    <source>
        <dbReference type="EMBL" id="MFH4976362.1"/>
    </source>
</evidence>
<dbReference type="Proteomes" id="UP001608902">
    <property type="component" value="Unassembled WGS sequence"/>
</dbReference>
<dbReference type="InterPro" id="IPR001478">
    <property type="entry name" value="PDZ"/>
</dbReference>
<dbReference type="EMBL" id="JBGFUD010001493">
    <property type="protein sequence ID" value="MFH4976362.1"/>
    <property type="molecule type" value="Genomic_DNA"/>
</dbReference>
<dbReference type="InterPro" id="IPR036034">
    <property type="entry name" value="PDZ_sf"/>
</dbReference>
<dbReference type="Pfam" id="PF00595">
    <property type="entry name" value="PDZ"/>
    <property type="match status" value="1"/>
</dbReference>
<keyword evidence="4" id="KW-1185">Reference proteome</keyword>
<evidence type="ECO:0000256" key="1">
    <source>
        <dbReference type="SAM" id="MobiDB-lite"/>
    </source>
</evidence>
<reference evidence="3 4" key="1">
    <citation type="submission" date="2024-08" db="EMBL/GenBank/DDBJ databases">
        <title>Gnathostoma spinigerum genome.</title>
        <authorList>
            <person name="Gonzalez-Bertolin B."/>
            <person name="Monzon S."/>
            <person name="Zaballos A."/>
            <person name="Jimenez P."/>
            <person name="Dekumyoy P."/>
            <person name="Varona S."/>
            <person name="Cuesta I."/>
            <person name="Sumanam S."/>
            <person name="Adisakwattana P."/>
            <person name="Gasser R.B."/>
            <person name="Hernandez-Gonzalez A."/>
            <person name="Young N.D."/>
            <person name="Perteguer M.J."/>
        </authorList>
    </citation>
    <scope>NUCLEOTIDE SEQUENCE [LARGE SCALE GENOMIC DNA]</scope>
    <source>
        <strain evidence="3">AL3</strain>
        <tissue evidence="3">Liver</tissue>
    </source>
</reference>
<dbReference type="Gene3D" id="2.30.42.10">
    <property type="match status" value="1"/>
</dbReference>
<gene>
    <name evidence="3" type="ORF">AB6A40_003071</name>
</gene>
<dbReference type="InterPro" id="IPR040264">
    <property type="entry name" value="T15H9.4-like"/>
</dbReference>
<name>A0ABD6EAR1_9BILA</name>
<dbReference type="PANTHER" id="PTHR31327:SF7">
    <property type="entry name" value="PDZ DOMAIN-CONTAINING PROTEIN"/>
    <property type="match status" value="1"/>
</dbReference>